<accession>T0S325</accession>
<feature type="compositionally biased region" description="Polar residues" evidence="1">
    <location>
        <begin position="111"/>
        <end position="123"/>
    </location>
</feature>
<feature type="compositionally biased region" description="Polar residues" evidence="1">
    <location>
        <begin position="158"/>
        <end position="178"/>
    </location>
</feature>
<proteinExistence type="predicted"/>
<feature type="compositionally biased region" description="Low complexity" evidence="1">
    <location>
        <begin position="124"/>
        <end position="141"/>
    </location>
</feature>
<feature type="compositionally biased region" description="Low complexity" evidence="1">
    <location>
        <begin position="180"/>
        <end position="197"/>
    </location>
</feature>
<sequence>MPASLRAFALLSVVYLHAVFAGMVVSCNEGMLCGNQGRAKCYDPIIEGCCDGLVYVIHAYNASGQLSVRQCCMRAKASPYVAFRCNAPSATNASFTPDEPGMLVPATLVRTPSDNGTSTSNVSQTATPMTTTLPVTTKPATTVPPPTTMQATTLAPGNVTTAPGNVTTAPGNVTTAPGGSTKSPPKATTAPPSTASCVGSSAVAVIGVVLARCLAA</sequence>
<organism evidence="3 4">
    <name type="scientific">Saprolegnia diclina (strain VS20)</name>
    <dbReference type="NCBI Taxonomy" id="1156394"/>
    <lineage>
        <taxon>Eukaryota</taxon>
        <taxon>Sar</taxon>
        <taxon>Stramenopiles</taxon>
        <taxon>Oomycota</taxon>
        <taxon>Saprolegniomycetes</taxon>
        <taxon>Saprolegniales</taxon>
        <taxon>Saprolegniaceae</taxon>
        <taxon>Saprolegnia</taxon>
    </lineage>
</organism>
<protein>
    <submittedName>
        <fullName evidence="3">Uncharacterized protein</fullName>
    </submittedName>
</protein>
<dbReference type="PROSITE" id="PS51257">
    <property type="entry name" value="PROKAR_LIPOPROTEIN"/>
    <property type="match status" value="1"/>
</dbReference>
<name>T0S325_SAPDV</name>
<evidence type="ECO:0000256" key="2">
    <source>
        <dbReference type="SAM" id="SignalP"/>
    </source>
</evidence>
<evidence type="ECO:0000313" key="4">
    <source>
        <dbReference type="Proteomes" id="UP000030762"/>
    </source>
</evidence>
<dbReference type="AlphaFoldDB" id="T0S325"/>
<reference evidence="3 4" key="1">
    <citation type="submission" date="2012-04" db="EMBL/GenBank/DDBJ databases">
        <title>The Genome Sequence of Saprolegnia declina VS20.</title>
        <authorList>
            <consortium name="The Broad Institute Genome Sequencing Platform"/>
            <person name="Russ C."/>
            <person name="Nusbaum C."/>
            <person name="Tyler B."/>
            <person name="van West P."/>
            <person name="Dieguez-Uribeondo J."/>
            <person name="de Bruijn I."/>
            <person name="Tripathy S."/>
            <person name="Jiang R."/>
            <person name="Young S.K."/>
            <person name="Zeng Q."/>
            <person name="Gargeya S."/>
            <person name="Fitzgerald M."/>
            <person name="Haas B."/>
            <person name="Abouelleil A."/>
            <person name="Alvarado L."/>
            <person name="Arachchi H.M."/>
            <person name="Berlin A."/>
            <person name="Chapman S.B."/>
            <person name="Goldberg J."/>
            <person name="Griggs A."/>
            <person name="Gujja S."/>
            <person name="Hansen M."/>
            <person name="Howarth C."/>
            <person name="Imamovic A."/>
            <person name="Larimer J."/>
            <person name="McCowen C."/>
            <person name="Montmayeur A."/>
            <person name="Murphy C."/>
            <person name="Neiman D."/>
            <person name="Pearson M."/>
            <person name="Priest M."/>
            <person name="Roberts A."/>
            <person name="Saif S."/>
            <person name="Shea T."/>
            <person name="Sisk P."/>
            <person name="Sykes S."/>
            <person name="Wortman J."/>
            <person name="Nusbaum C."/>
            <person name="Birren B."/>
        </authorList>
    </citation>
    <scope>NUCLEOTIDE SEQUENCE [LARGE SCALE GENOMIC DNA]</scope>
    <source>
        <strain evidence="3 4">VS20</strain>
    </source>
</reference>
<gene>
    <name evidence="3" type="ORF">SDRG_05309</name>
</gene>
<dbReference type="Proteomes" id="UP000030762">
    <property type="component" value="Unassembled WGS sequence"/>
</dbReference>
<dbReference type="STRING" id="1156394.T0S325"/>
<evidence type="ECO:0000313" key="3">
    <source>
        <dbReference type="EMBL" id="EQC37082.1"/>
    </source>
</evidence>
<dbReference type="VEuPathDB" id="FungiDB:SDRG_05309"/>
<feature type="chain" id="PRO_5004584316" evidence="2">
    <location>
        <begin position="22"/>
        <end position="216"/>
    </location>
</feature>
<keyword evidence="4" id="KW-1185">Reference proteome</keyword>
<feature type="signal peptide" evidence="2">
    <location>
        <begin position="1"/>
        <end position="21"/>
    </location>
</feature>
<dbReference type="InParanoid" id="T0S325"/>
<evidence type="ECO:0000256" key="1">
    <source>
        <dbReference type="SAM" id="MobiDB-lite"/>
    </source>
</evidence>
<feature type="region of interest" description="Disordered" evidence="1">
    <location>
        <begin position="111"/>
        <end position="197"/>
    </location>
</feature>
<keyword evidence="2" id="KW-0732">Signal</keyword>
<dbReference type="OMA" id="VYVIHAY"/>
<dbReference type="RefSeq" id="XP_008609244.1">
    <property type="nucleotide sequence ID" value="XM_008611022.1"/>
</dbReference>
<dbReference type="EMBL" id="JH767145">
    <property type="protein sequence ID" value="EQC37082.1"/>
    <property type="molecule type" value="Genomic_DNA"/>
</dbReference>
<dbReference type="OrthoDB" id="10266928at2759"/>
<dbReference type="GeneID" id="19946036"/>